<protein>
    <recommendedName>
        <fullName evidence="3">Class I SAM-dependent methyltransferase</fullName>
    </recommendedName>
</protein>
<feature type="transmembrane region" description="Helical" evidence="1">
    <location>
        <begin position="7"/>
        <end position="31"/>
    </location>
</feature>
<dbReference type="InterPro" id="IPR029063">
    <property type="entry name" value="SAM-dependent_MTases_sf"/>
</dbReference>
<evidence type="ECO:0000313" key="2">
    <source>
        <dbReference type="EMBL" id="KAA6321915.1"/>
    </source>
</evidence>
<evidence type="ECO:0008006" key="3">
    <source>
        <dbReference type="Google" id="ProtNLM"/>
    </source>
</evidence>
<dbReference type="Pfam" id="PF13578">
    <property type="entry name" value="Methyltransf_24"/>
    <property type="match status" value="1"/>
</dbReference>
<keyword evidence="1" id="KW-0812">Transmembrane</keyword>
<dbReference type="Gene3D" id="3.40.50.150">
    <property type="entry name" value="Vaccinia Virus protein VP39"/>
    <property type="match status" value="1"/>
</dbReference>
<reference evidence="2" key="1">
    <citation type="submission" date="2019-03" db="EMBL/GenBank/DDBJ databases">
        <title>Single cell metagenomics reveals metabolic interactions within the superorganism composed of flagellate Streblomastix strix and complex community of Bacteroidetes bacteria on its surface.</title>
        <authorList>
            <person name="Treitli S.C."/>
            <person name="Kolisko M."/>
            <person name="Husnik F."/>
            <person name="Keeling P."/>
            <person name="Hampl V."/>
        </authorList>
    </citation>
    <scope>NUCLEOTIDE SEQUENCE</scope>
    <source>
        <strain evidence="2">STM</strain>
    </source>
</reference>
<dbReference type="AlphaFoldDB" id="A0A5J4QKJ6"/>
<dbReference type="SUPFAM" id="SSF53335">
    <property type="entry name" value="S-adenosyl-L-methionine-dependent methyltransferases"/>
    <property type="match status" value="1"/>
</dbReference>
<accession>A0A5J4QKJ6</accession>
<organism evidence="2">
    <name type="scientific">termite gut metagenome</name>
    <dbReference type="NCBI Taxonomy" id="433724"/>
    <lineage>
        <taxon>unclassified sequences</taxon>
        <taxon>metagenomes</taxon>
        <taxon>organismal metagenomes</taxon>
    </lineage>
</organism>
<dbReference type="EMBL" id="SNRY01003180">
    <property type="protein sequence ID" value="KAA6321915.1"/>
    <property type="molecule type" value="Genomic_DNA"/>
</dbReference>
<keyword evidence="1" id="KW-0472">Membrane</keyword>
<proteinExistence type="predicted"/>
<evidence type="ECO:0000256" key="1">
    <source>
        <dbReference type="SAM" id="Phobius"/>
    </source>
</evidence>
<name>A0A5J4QKJ6_9ZZZZ</name>
<gene>
    <name evidence="2" type="ORF">EZS27_028489</name>
</gene>
<keyword evidence="1" id="KW-1133">Transmembrane helix</keyword>
<sequence>MKKKSKDFICLIIVIIDFLIPLFVLFSAIILKQVRRGGLQRFRISKKILLSVGVLPIRDHYYEPLFNPKYLRKPLSEERKLSGINWNVSEQLEVLNAFNFHNEFDGIPDNYLNDTTFHFNNGAFESGDAEYWYNIIRLKKPKKIIEIGSGNSTKMARLAIQANQKVDTTYLCEHICIEPYEMPWLEKIGVNVIRQKVEDIDISFFKKLGDNDILFIDSSHIIRPQGDVLFEYLELLPTLNSGVIIHIHDIFSPRDYPKSWITNNIRLWNEQYLLEAFLTSNSDWNIIGALNFLCHNYFDLLQEKCPRLTISREPGSFYIVRK</sequence>
<comment type="caution">
    <text evidence="2">The sequence shown here is derived from an EMBL/GenBank/DDBJ whole genome shotgun (WGS) entry which is preliminary data.</text>
</comment>